<dbReference type="OrthoDB" id="1751331at2759"/>
<dbReference type="GO" id="GO:0006260">
    <property type="term" value="P:DNA replication"/>
    <property type="evidence" value="ECO:0007669"/>
    <property type="project" value="InterPro"/>
</dbReference>
<organism evidence="3 4">
    <name type="scientific">Agrocybe chaxingu</name>
    <dbReference type="NCBI Taxonomy" id="84603"/>
    <lineage>
        <taxon>Eukaryota</taxon>
        <taxon>Fungi</taxon>
        <taxon>Dikarya</taxon>
        <taxon>Basidiomycota</taxon>
        <taxon>Agaricomycotina</taxon>
        <taxon>Agaricomycetes</taxon>
        <taxon>Agaricomycetidae</taxon>
        <taxon>Agaricales</taxon>
        <taxon>Agaricineae</taxon>
        <taxon>Strophariaceae</taxon>
        <taxon>Agrocybe</taxon>
    </lineage>
</organism>
<feature type="compositionally biased region" description="Polar residues" evidence="1">
    <location>
        <begin position="177"/>
        <end position="190"/>
    </location>
</feature>
<evidence type="ECO:0000313" key="4">
    <source>
        <dbReference type="Proteomes" id="UP001148786"/>
    </source>
</evidence>
<accession>A0A9W8MYX0</accession>
<evidence type="ECO:0000256" key="1">
    <source>
        <dbReference type="SAM" id="MobiDB-lite"/>
    </source>
</evidence>
<feature type="compositionally biased region" description="Polar residues" evidence="1">
    <location>
        <begin position="241"/>
        <end position="253"/>
    </location>
</feature>
<feature type="compositionally biased region" description="Basic and acidic residues" evidence="1">
    <location>
        <begin position="192"/>
        <end position="202"/>
    </location>
</feature>
<reference evidence="3" key="1">
    <citation type="submission" date="2022-07" db="EMBL/GenBank/DDBJ databases">
        <title>Genome Sequence of Agrocybe chaxingu.</title>
        <authorList>
            <person name="Buettner E."/>
        </authorList>
    </citation>
    <scope>NUCLEOTIDE SEQUENCE</scope>
    <source>
        <strain evidence="3">MP-N11</strain>
    </source>
</reference>
<dbReference type="InterPro" id="IPR012340">
    <property type="entry name" value="NA-bd_OB-fold"/>
</dbReference>
<gene>
    <name evidence="3" type="ORF">NLJ89_g2296</name>
</gene>
<dbReference type="InterPro" id="IPR007199">
    <property type="entry name" value="Rep_factor-A_N"/>
</dbReference>
<evidence type="ECO:0000259" key="2">
    <source>
        <dbReference type="Pfam" id="PF04057"/>
    </source>
</evidence>
<feature type="region of interest" description="Disordered" evidence="1">
    <location>
        <begin position="344"/>
        <end position="402"/>
    </location>
</feature>
<dbReference type="Pfam" id="PF04057">
    <property type="entry name" value="Rep-A_N"/>
    <property type="match status" value="1"/>
</dbReference>
<dbReference type="AlphaFoldDB" id="A0A9W8MYX0"/>
<dbReference type="SUPFAM" id="SSF50249">
    <property type="entry name" value="Nucleic acid-binding proteins"/>
    <property type="match status" value="1"/>
</dbReference>
<dbReference type="CDD" id="cd04477">
    <property type="entry name" value="RPA1N"/>
    <property type="match status" value="1"/>
</dbReference>
<name>A0A9W8MYX0_9AGAR</name>
<dbReference type="Proteomes" id="UP001148786">
    <property type="component" value="Unassembled WGS sequence"/>
</dbReference>
<dbReference type="Gene3D" id="2.40.50.140">
    <property type="entry name" value="Nucleic acid-binding proteins"/>
    <property type="match status" value="1"/>
</dbReference>
<protein>
    <recommendedName>
        <fullName evidence="2">Replication factor-A protein 1 N-terminal domain-containing protein</fullName>
    </recommendedName>
</protein>
<comment type="caution">
    <text evidence="3">The sequence shown here is derived from an EMBL/GenBank/DDBJ whole genome shotgun (WGS) entry which is preliminary data.</text>
</comment>
<keyword evidence="4" id="KW-1185">Reference proteome</keyword>
<sequence length="530" mass="56891">MTYQLSAGSCRLFQTCTPEDVDVFNTEHTVQFLSIKKVGNTNSGPDRYRIIMSDGVHYMQAMLATQLNQLVQDNVITKCTVATIEKLTCNYVQDKRLIIILITGDRDFAYALSILRLRCYRIVLLTLANAHPSLTMQASVCYDWVNEVVDVVDSPKSQPGITGRAGQGVNDPRNESLADSVSSVASTIRRSPQLEDGIKNEEPIDITNYLSGRTHLRQPSQSSSTSTYNPQLVPLERSREGASTASHVSSCSMHSPPATIRNTSALLPFPSTLCTPPQSTSRGSLMASAPKSLLAPSAVANTTYVWTTSQDISIPAQPNVQSTLSLADRDRSSVLLDRDIVIEGGLAPRPPSPRPASAPSLLSSPTPFLLQPPQPMLKPPSIALPLPSQPPQSPQAPQPCTPSATVSVAATIKTTPQIVTISTNISTPSTSLPKPTTVASAVEDPPLSSPIFAVLVDALQNHRLKGTLRPLRSTIAIQIAKDGVTYRNAGVDRFSQYAALALKRGIIELGGSEGTAWISLRPGWGKANLS</sequence>
<feature type="region of interest" description="Disordered" evidence="1">
    <location>
        <begin position="237"/>
        <end position="256"/>
    </location>
</feature>
<feature type="compositionally biased region" description="Low complexity" evidence="1">
    <location>
        <begin position="357"/>
        <end position="369"/>
    </location>
</feature>
<feature type="compositionally biased region" description="Pro residues" evidence="1">
    <location>
        <begin position="387"/>
        <end position="400"/>
    </location>
</feature>
<feature type="region of interest" description="Disordered" evidence="1">
    <location>
        <begin position="156"/>
        <end position="203"/>
    </location>
</feature>
<proteinExistence type="predicted"/>
<evidence type="ECO:0000313" key="3">
    <source>
        <dbReference type="EMBL" id="KAJ3514596.1"/>
    </source>
</evidence>
<dbReference type="GO" id="GO:0005634">
    <property type="term" value="C:nucleus"/>
    <property type="evidence" value="ECO:0007669"/>
    <property type="project" value="InterPro"/>
</dbReference>
<dbReference type="GO" id="GO:0003677">
    <property type="term" value="F:DNA binding"/>
    <property type="evidence" value="ECO:0007669"/>
    <property type="project" value="InterPro"/>
</dbReference>
<dbReference type="EMBL" id="JANKHO010000137">
    <property type="protein sequence ID" value="KAJ3514596.1"/>
    <property type="molecule type" value="Genomic_DNA"/>
</dbReference>
<feature type="domain" description="Replication factor-A protein 1 N-terminal" evidence="2">
    <location>
        <begin position="25"/>
        <end position="101"/>
    </location>
</feature>